<evidence type="ECO:0000313" key="1">
    <source>
        <dbReference type="EMBL" id="QDJ95877.1"/>
    </source>
</evidence>
<gene>
    <name evidence="1" type="primary">S</name>
</gene>
<protein>
    <submittedName>
        <fullName evidence="1">Nucleocapsid</fullName>
    </submittedName>
</protein>
<evidence type="ECO:0000313" key="2">
    <source>
        <dbReference type="Proteomes" id="UP001055095"/>
    </source>
</evidence>
<dbReference type="EMBL" id="MN119736">
    <property type="protein sequence ID" value="QDJ95877.1"/>
    <property type="molecule type" value="Viral_cRNA"/>
</dbReference>
<proteinExistence type="predicted"/>
<sequence>MAENFDFEEQAAAFNFGDFWRAERDVWAGATAAEIRNLYLAGKRLRSAVQTKGQVKIRIGGKDIIVHKGDAADASQYTVRRLYACLAQEALDRYDKGVDLNIVNPLAERYGFSRGTEMYLACTVGSDFLACFRPVHAIVLGLFKMQWRENLKLQGSGMEGVVRQMIEGDNGTKIAVVEYCRSKEGRDAILTAWRRIKDVKPRDTGMIQQRVDEVLEALGLKEMGGAGASASSSKKFA</sequence>
<organism evidence="1 2">
    <name type="scientific">Largemouth bass bunyavirus</name>
    <dbReference type="NCBI Taxonomy" id="2594110"/>
    <lineage>
        <taxon>Viruses</taxon>
        <taxon>Riboviria</taxon>
        <taxon>Orthornavirae</taxon>
        <taxon>Negarnaviricota</taxon>
        <taxon>Polyploviricotina</taxon>
        <taxon>Bunyaviricetes</taxon>
        <taxon>Elliovirales</taxon>
        <taxon>Peribunyaviridae</taxon>
        <taxon>Lambavirus</taxon>
        <taxon>Lambavirus wisconsinense</taxon>
    </lineage>
</organism>
<keyword evidence="1" id="KW-0543">Viral nucleoprotein</keyword>
<keyword evidence="2" id="KW-1185">Reference proteome</keyword>
<dbReference type="Proteomes" id="UP001055095">
    <property type="component" value="Genome"/>
</dbReference>
<dbReference type="GeneID" id="80551031"/>
<dbReference type="KEGG" id="vg:80551031"/>
<keyword evidence="1" id="KW-0946">Virion</keyword>
<accession>A0A514TTN1</accession>
<dbReference type="GO" id="GO:0019013">
    <property type="term" value="C:viral nucleocapsid"/>
    <property type="evidence" value="ECO:0007669"/>
    <property type="project" value="UniProtKB-KW"/>
</dbReference>
<reference evidence="1" key="1">
    <citation type="submission" date="2019-06" db="EMBL/GenBank/DDBJ databases">
        <title>Characterization of a Peribunyavirus Isolated from Largemouth Bass (Micropterus salmoides).</title>
        <authorList>
            <person name="Waltzek T.B."/>
            <person name="Subramaniam K."/>
            <person name="Leis E."/>
            <person name="Katona R."/>
            <person name="Ng T.F.F."/>
            <person name="Delwart E."/>
            <person name="Barbknecht M."/>
            <person name="Rock K."/>
            <person name="Hoffman M.A."/>
        </authorList>
    </citation>
    <scope>NUCLEOTIDE SEQUENCE</scope>
    <source>
        <strain evidence="1">WVL16001-02A</strain>
    </source>
</reference>
<dbReference type="RefSeq" id="YP_010840271.1">
    <property type="nucleotide sequence ID" value="NC_078565.1"/>
</dbReference>
<name>A0A514TTN1_9VIRU</name>